<feature type="binding site" evidence="9">
    <location>
        <position position="123"/>
    </location>
    <ligand>
        <name>ATP</name>
        <dbReference type="ChEBI" id="CHEBI:30616"/>
    </ligand>
</feature>
<comment type="subcellular location">
    <subcellularLocation>
        <location evidence="9">Cytoplasm</location>
    </subcellularLocation>
</comment>
<dbReference type="SUPFAM" id="SSF52402">
    <property type="entry name" value="Adenine nucleotide alpha hydrolases-like"/>
    <property type="match status" value="1"/>
</dbReference>
<dbReference type="FunFam" id="2.30.30.280:FF:000001">
    <property type="entry name" value="tRNA-specific 2-thiouridylase MnmA"/>
    <property type="match status" value="1"/>
</dbReference>
<evidence type="ECO:0000313" key="12">
    <source>
        <dbReference type="EMBL" id="HGV55931.1"/>
    </source>
</evidence>
<keyword evidence="5 9" id="KW-0067">ATP-binding</keyword>
<keyword evidence="6 9" id="KW-0694">RNA-binding</keyword>
<evidence type="ECO:0000256" key="1">
    <source>
        <dbReference type="ARBA" id="ARBA00022555"/>
    </source>
</evidence>
<dbReference type="GO" id="GO:0005737">
    <property type="term" value="C:cytoplasm"/>
    <property type="evidence" value="ECO:0007669"/>
    <property type="project" value="UniProtKB-SubCell"/>
</dbReference>
<dbReference type="InterPro" id="IPR046885">
    <property type="entry name" value="MnmA-like_C"/>
</dbReference>
<dbReference type="GO" id="GO:0002143">
    <property type="term" value="P:tRNA wobble position uridine thiolation"/>
    <property type="evidence" value="ECO:0007669"/>
    <property type="project" value="TreeGrafter"/>
</dbReference>
<proteinExistence type="inferred from homology"/>
<dbReference type="PANTHER" id="PTHR11933">
    <property type="entry name" value="TRNA 5-METHYLAMINOMETHYL-2-THIOURIDYLATE -METHYLTRANSFERASE"/>
    <property type="match status" value="1"/>
</dbReference>
<keyword evidence="2 9" id="KW-0808">Transferase</keyword>
<dbReference type="EMBL" id="DSZU01000140">
    <property type="protein sequence ID" value="HGV55931.1"/>
    <property type="molecule type" value="Genomic_DNA"/>
</dbReference>
<dbReference type="InterPro" id="IPR014729">
    <property type="entry name" value="Rossmann-like_a/b/a_fold"/>
</dbReference>
<dbReference type="NCBIfam" id="TIGR00420">
    <property type="entry name" value="trmU"/>
    <property type="match status" value="1"/>
</dbReference>
<feature type="binding site" evidence="9">
    <location>
        <position position="41"/>
    </location>
    <ligand>
        <name>ATP</name>
        <dbReference type="ChEBI" id="CHEBI:30616"/>
    </ligand>
</feature>
<evidence type="ECO:0000256" key="4">
    <source>
        <dbReference type="ARBA" id="ARBA00022741"/>
    </source>
</evidence>
<feature type="domain" description="tRNA-specific 2-thiouridylase MnmA-like C-terminal" evidence="10">
    <location>
        <begin position="273"/>
        <end position="346"/>
    </location>
</feature>
<feature type="region of interest" description="Interaction with tRNA" evidence="9">
    <location>
        <begin position="297"/>
        <end position="298"/>
    </location>
</feature>
<comment type="catalytic activity">
    <reaction evidence="8 9">
        <text>S-sulfanyl-L-cysteinyl-[protein] + uridine(34) in tRNA + AH2 + ATP = 2-thiouridine(34) in tRNA + L-cysteinyl-[protein] + A + AMP + diphosphate + H(+)</text>
        <dbReference type="Rhea" id="RHEA:47032"/>
        <dbReference type="Rhea" id="RHEA-COMP:10131"/>
        <dbReference type="Rhea" id="RHEA-COMP:11726"/>
        <dbReference type="Rhea" id="RHEA-COMP:11727"/>
        <dbReference type="Rhea" id="RHEA-COMP:11728"/>
        <dbReference type="ChEBI" id="CHEBI:13193"/>
        <dbReference type="ChEBI" id="CHEBI:15378"/>
        <dbReference type="ChEBI" id="CHEBI:17499"/>
        <dbReference type="ChEBI" id="CHEBI:29950"/>
        <dbReference type="ChEBI" id="CHEBI:30616"/>
        <dbReference type="ChEBI" id="CHEBI:33019"/>
        <dbReference type="ChEBI" id="CHEBI:61963"/>
        <dbReference type="ChEBI" id="CHEBI:65315"/>
        <dbReference type="ChEBI" id="CHEBI:87170"/>
        <dbReference type="ChEBI" id="CHEBI:456215"/>
        <dbReference type="EC" id="2.8.1.13"/>
    </reaction>
</comment>
<keyword evidence="9" id="KW-0963">Cytoplasm</keyword>
<dbReference type="Gene3D" id="2.40.30.10">
    <property type="entry name" value="Translation factors"/>
    <property type="match status" value="1"/>
</dbReference>
<dbReference type="EC" id="2.8.1.13" evidence="9"/>
<feature type="site" description="Interaction with tRNA" evidence="9">
    <location>
        <position position="330"/>
    </location>
</feature>
<accession>A0A832GPQ0</accession>
<dbReference type="NCBIfam" id="NF001138">
    <property type="entry name" value="PRK00143.1"/>
    <property type="match status" value="1"/>
</dbReference>
<evidence type="ECO:0000256" key="7">
    <source>
        <dbReference type="ARBA" id="ARBA00023157"/>
    </source>
</evidence>
<protein>
    <recommendedName>
        <fullName evidence="9">tRNA-specific 2-thiouridylase MnmA</fullName>
        <ecNumber evidence="9">2.8.1.13</ecNumber>
    </recommendedName>
</protein>
<dbReference type="Pfam" id="PF03054">
    <property type="entry name" value="tRNA_Me_trans"/>
    <property type="match status" value="1"/>
</dbReference>
<dbReference type="Gene3D" id="3.40.50.620">
    <property type="entry name" value="HUPs"/>
    <property type="match status" value="1"/>
</dbReference>
<dbReference type="Pfam" id="PF20258">
    <property type="entry name" value="tRNA_Me_trans_C"/>
    <property type="match status" value="1"/>
</dbReference>
<evidence type="ECO:0000256" key="6">
    <source>
        <dbReference type="ARBA" id="ARBA00022884"/>
    </source>
</evidence>
<comment type="similarity">
    <text evidence="9">Belongs to the MnmA/TRMU family.</text>
</comment>
<dbReference type="PANTHER" id="PTHR11933:SF5">
    <property type="entry name" value="MITOCHONDRIAL TRNA-SPECIFIC 2-THIOURIDYLASE 1"/>
    <property type="match status" value="1"/>
</dbReference>
<evidence type="ECO:0000256" key="3">
    <source>
        <dbReference type="ARBA" id="ARBA00022694"/>
    </source>
</evidence>
<keyword evidence="4 9" id="KW-0547">Nucleotide-binding</keyword>
<evidence type="ECO:0000256" key="2">
    <source>
        <dbReference type="ARBA" id="ARBA00022679"/>
    </source>
</evidence>
<dbReference type="InterPro" id="IPR004506">
    <property type="entry name" value="MnmA-like"/>
</dbReference>
<dbReference type="GO" id="GO:0103016">
    <property type="term" value="F:tRNA-uridine 2-sulfurtransferase activity"/>
    <property type="evidence" value="ECO:0007669"/>
    <property type="project" value="UniProtKB-EC"/>
</dbReference>
<feature type="site" description="Interaction with tRNA" evidence="9">
    <location>
        <position position="124"/>
    </location>
</feature>
<dbReference type="GO" id="GO:0005524">
    <property type="term" value="F:ATP binding"/>
    <property type="evidence" value="ECO:0007669"/>
    <property type="project" value="UniProtKB-KW"/>
</dbReference>
<name>A0A832GPQ0_9BACT</name>
<sequence>MEAEKIVAIALSGGVDSAVSALLLKKGLVIPEPCRLIGVTFWLFDGQEKYLEKARSVAQFLGIEHQIFDLRALFKERVIKAFLEGYLQGITPNPCALCNRLFKFGMVLELVKANLKAHYYATGHYVRKAEYKGYPLLKVSANRAKDQSYFLALIKRDIIPQLIFPVGTFTSKEEVKKLALAEGLSFSQESESQDVCFLQGRSLREYLREHFKETEGEIIYKGKVVGKHKGFYFYTIGQRKGLNVPLGRPLYVIRIDAENNRIYLGEEEELARDTFWLEDINFHLPFERWGEVTLQVRYRSERVPLLKLSQVGPRWHVLLAKPVKRVTPGQVCAFYEGDLLLGGGIIAKDI</sequence>
<dbReference type="Gene3D" id="2.30.30.280">
    <property type="entry name" value="Adenine nucleotide alpha hydrolases-like domains"/>
    <property type="match status" value="1"/>
</dbReference>
<reference evidence="12" key="1">
    <citation type="journal article" date="2020" name="mSystems">
        <title>Genome- and Community-Level Interaction Insights into Carbon Utilization and Element Cycling Functions of Hydrothermarchaeota in Hydrothermal Sediment.</title>
        <authorList>
            <person name="Zhou Z."/>
            <person name="Liu Y."/>
            <person name="Xu W."/>
            <person name="Pan J."/>
            <person name="Luo Z.H."/>
            <person name="Li M."/>
        </authorList>
    </citation>
    <scope>NUCLEOTIDE SEQUENCE [LARGE SCALE GENOMIC DNA]</scope>
    <source>
        <strain evidence="12">SpSt-605</strain>
    </source>
</reference>
<feature type="binding site" evidence="9">
    <location>
        <begin position="10"/>
        <end position="17"/>
    </location>
    <ligand>
        <name>ATP</name>
        <dbReference type="ChEBI" id="CHEBI:30616"/>
    </ligand>
</feature>
<feature type="active site" description="Cysteine persulfide intermediate" evidence="9">
    <location>
        <position position="196"/>
    </location>
</feature>
<dbReference type="CDD" id="cd01998">
    <property type="entry name" value="MnmA_TRMU-like"/>
    <property type="match status" value="1"/>
</dbReference>
<comment type="caution">
    <text evidence="9">Lacks conserved residue(s) required for the propagation of feature annotation.</text>
</comment>
<evidence type="ECO:0000256" key="8">
    <source>
        <dbReference type="ARBA" id="ARBA00051542"/>
    </source>
</evidence>
<keyword evidence="7" id="KW-1015">Disulfide bond</keyword>
<feature type="region of interest" description="Interaction with tRNA" evidence="9">
    <location>
        <begin position="145"/>
        <end position="147"/>
    </location>
</feature>
<feature type="active site" description="Nucleophile" evidence="9">
    <location>
        <position position="98"/>
    </location>
</feature>
<dbReference type="InterPro" id="IPR046884">
    <property type="entry name" value="MnmA-like_central"/>
</dbReference>
<evidence type="ECO:0000256" key="5">
    <source>
        <dbReference type="ARBA" id="ARBA00022840"/>
    </source>
</evidence>
<gene>
    <name evidence="9 12" type="primary">mnmA</name>
    <name evidence="12" type="ORF">ENT73_07650</name>
</gene>
<evidence type="ECO:0000256" key="9">
    <source>
        <dbReference type="HAMAP-Rule" id="MF_00144"/>
    </source>
</evidence>
<organism evidence="12">
    <name type="scientific">Caldimicrobium thiodismutans</name>
    <dbReference type="NCBI Taxonomy" id="1653476"/>
    <lineage>
        <taxon>Bacteria</taxon>
        <taxon>Pseudomonadati</taxon>
        <taxon>Thermodesulfobacteriota</taxon>
        <taxon>Thermodesulfobacteria</taxon>
        <taxon>Thermodesulfobacteriales</taxon>
        <taxon>Thermodesulfobacteriaceae</taxon>
        <taxon>Caldimicrobium</taxon>
    </lineage>
</organism>
<dbReference type="HAMAP" id="MF_00144">
    <property type="entry name" value="tRNA_thiouridyl_MnmA"/>
    <property type="match status" value="1"/>
</dbReference>
<comment type="function">
    <text evidence="9">Catalyzes the 2-thiolation of uridine at the wobble position (U34) of tRNA, leading to the formation of s(2)U34.</text>
</comment>
<evidence type="ECO:0000259" key="11">
    <source>
        <dbReference type="Pfam" id="PF20259"/>
    </source>
</evidence>
<feature type="domain" description="tRNA-specific 2-thiouridylase MnmA-like central" evidence="11">
    <location>
        <begin position="205"/>
        <end position="265"/>
    </location>
</feature>
<dbReference type="GO" id="GO:0000049">
    <property type="term" value="F:tRNA binding"/>
    <property type="evidence" value="ECO:0007669"/>
    <property type="project" value="UniProtKB-KW"/>
</dbReference>
<evidence type="ECO:0000259" key="10">
    <source>
        <dbReference type="Pfam" id="PF20258"/>
    </source>
</evidence>
<dbReference type="Pfam" id="PF20259">
    <property type="entry name" value="tRNA_Me_trans_M"/>
    <property type="match status" value="1"/>
</dbReference>
<dbReference type="InterPro" id="IPR023382">
    <property type="entry name" value="MnmA-like_central_sf"/>
</dbReference>
<dbReference type="AlphaFoldDB" id="A0A832GPQ0"/>
<comment type="caution">
    <text evidence="12">The sequence shown here is derived from an EMBL/GenBank/DDBJ whole genome shotgun (WGS) entry which is preliminary data.</text>
</comment>
<keyword evidence="1 9" id="KW-0820">tRNA-binding</keyword>
<keyword evidence="3 9" id="KW-0819">tRNA processing</keyword>